<name>A0A369TRP5_9RHOB</name>
<organism evidence="1 2">
    <name type="scientific">Thalassococcus profundi</name>
    <dbReference type="NCBI Taxonomy" id="2282382"/>
    <lineage>
        <taxon>Bacteria</taxon>
        <taxon>Pseudomonadati</taxon>
        <taxon>Pseudomonadota</taxon>
        <taxon>Alphaproteobacteria</taxon>
        <taxon>Rhodobacterales</taxon>
        <taxon>Roseobacteraceae</taxon>
        <taxon>Thalassococcus</taxon>
    </lineage>
</organism>
<dbReference type="AlphaFoldDB" id="A0A369TRP5"/>
<keyword evidence="2" id="KW-1185">Reference proteome</keyword>
<proteinExistence type="predicted"/>
<evidence type="ECO:0000313" key="1">
    <source>
        <dbReference type="EMBL" id="RDD67840.1"/>
    </source>
</evidence>
<dbReference type="Proteomes" id="UP000253977">
    <property type="component" value="Unassembled WGS sequence"/>
</dbReference>
<dbReference type="EMBL" id="QPMK01000002">
    <property type="protein sequence ID" value="RDD67840.1"/>
    <property type="molecule type" value="Genomic_DNA"/>
</dbReference>
<sequence>MTLSEKIALLKPVVHPGFTKVLLTETASGWCCAMANGMHGIGSADHVAMTAEAMRKPFLRVVLNATKGAESFQFCHTDFAGTTKAERVVYVHNEGGWRFFEHGTPLAFEKPEASRAKRKRDRLTVDMIGDYCLALGIDLRAEGFFDGACAIVDHPPMPQTRPVRA</sequence>
<comment type="caution">
    <text evidence="1">The sequence shown here is derived from an EMBL/GenBank/DDBJ whole genome shotgun (WGS) entry which is preliminary data.</text>
</comment>
<reference evidence="1 2" key="1">
    <citation type="submission" date="2018-07" db="EMBL/GenBank/DDBJ databases">
        <title>Thalassococcus profundi sp. nov., a marine bacterium isolated from deep seawater of Okinawa Trough.</title>
        <authorList>
            <person name="Yu M."/>
        </authorList>
    </citation>
    <scope>NUCLEOTIDE SEQUENCE [LARGE SCALE GENOMIC DNA]</scope>
    <source>
        <strain evidence="1 2">WRAS1</strain>
    </source>
</reference>
<accession>A0A369TRP5</accession>
<gene>
    <name evidence="1" type="ORF">DU478_04055</name>
</gene>
<evidence type="ECO:0000313" key="2">
    <source>
        <dbReference type="Proteomes" id="UP000253977"/>
    </source>
</evidence>
<protein>
    <submittedName>
        <fullName evidence="1">Uncharacterized protein</fullName>
    </submittedName>
</protein>